<evidence type="ECO:0000256" key="1">
    <source>
        <dbReference type="SAM" id="Phobius"/>
    </source>
</evidence>
<keyword evidence="1" id="KW-1133">Transmembrane helix</keyword>
<feature type="transmembrane region" description="Helical" evidence="1">
    <location>
        <begin position="12"/>
        <end position="31"/>
    </location>
</feature>
<feature type="domain" description="VanZ-like" evidence="2">
    <location>
        <begin position="48"/>
        <end position="121"/>
    </location>
</feature>
<dbReference type="Pfam" id="PF04892">
    <property type="entry name" value="VanZ"/>
    <property type="match status" value="1"/>
</dbReference>
<feature type="transmembrane region" description="Helical" evidence="1">
    <location>
        <begin position="73"/>
        <end position="92"/>
    </location>
</feature>
<feature type="transmembrane region" description="Helical" evidence="1">
    <location>
        <begin position="104"/>
        <end position="122"/>
    </location>
</feature>
<dbReference type="Proteomes" id="UP000234211">
    <property type="component" value="Unassembled WGS sequence"/>
</dbReference>
<name>A0A2H1YKH3_9FLAO</name>
<dbReference type="AlphaFoldDB" id="A0A2H1YKH3"/>
<keyword evidence="4" id="KW-1185">Reference proteome</keyword>
<evidence type="ECO:0000313" key="4">
    <source>
        <dbReference type="Proteomes" id="UP000234211"/>
    </source>
</evidence>
<dbReference type="EMBL" id="OENF01000042">
    <property type="protein sequence ID" value="SOS76002.1"/>
    <property type="molecule type" value="Genomic_DNA"/>
</dbReference>
<keyword evidence="1" id="KW-0812">Transmembrane</keyword>
<accession>A0A2H1YKH3</accession>
<evidence type="ECO:0000313" key="3">
    <source>
        <dbReference type="EMBL" id="SOS76002.1"/>
    </source>
</evidence>
<dbReference type="InterPro" id="IPR006976">
    <property type="entry name" value="VanZ-like"/>
</dbReference>
<reference evidence="4" key="1">
    <citation type="submission" date="2017-11" db="EMBL/GenBank/DDBJ databases">
        <authorList>
            <person name="Duchaud E."/>
        </authorList>
    </citation>
    <scope>NUCLEOTIDE SEQUENCE [LARGE SCALE GENOMIC DNA]</scope>
    <source>
        <strain evidence="4">Tenacibaculum sp. TNO020</strain>
    </source>
</reference>
<dbReference type="RefSeq" id="WP_101918617.1">
    <property type="nucleotide sequence ID" value="NZ_JAJGWS010000004.1"/>
</dbReference>
<evidence type="ECO:0000259" key="2">
    <source>
        <dbReference type="Pfam" id="PF04892"/>
    </source>
</evidence>
<dbReference type="OrthoDB" id="5472246at2"/>
<feature type="transmembrane region" description="Helical" evidence="1">
    <location>
        <begin position="51"/>
        <end position="66"/>
    </location>
</feature>
<proteinExistence type="predicted"/>
<keyword evidence="1" id="KW-0472">Membrane</keyword>
<sequence>MLKNIKRLLKHNLTTTTIAILISISIAILSLIKIESRPPIKINHIDKYEHAIAYFVLSFAWLLAFHKTKINKFIIVLCCLFYGIIIEGLQSTITSYRSGEVLDIVANTTGILIAYITYFLFFRKM</sequence>
<dbReference type="PANTHER" id="PTHR28008">
    <property type="entry name" value="DOMAIN PROTEIN, PUTATIVE (AFU_ORTHOLOGUE AFUA_3G10980)-RELATED"/>
    <property type="match status" value="1"/>
</dbReference>
<dbReference type="NCBIfam" id="NF037970">
    <property type="entry name" value="vanZ_1"/>
    <property type="match status" value="1"/>
</dbReference>
<organism evidence="3 4">
    <name type="scientific">Tenacibaculum piscium</name>
    <dbReference type="NCBI Taxonomy" id="1458515"/>
    <lineage>
        <taxon>Bacteria</taxon>
        <taxon>Pseudomonadati</taxon>
        <taxon>Bacteroidota</taxon>
        <taxon>Flavobacteriia</taxon>
        <taxon>Flavobacteriales</taxon>
        <taxon>Flavobacteriaceae</taxon>
        <taxon>Tenacibaculum</taxon>
    </lineage>
</organism>
<gene>
    <name evidence="3" type="ORF">TNO020_70312</name>
</gene>
<protein>
    <recommendedName>
        <fullName evidence="2">VanZ-like domain-containing protein</fullName>
    </recommendedName>
</protein>
<dbReference type="PANTHER" id="PTHR28008:SF1">
    <property type="entry name" value="DOMAIN PROTEIN, PUTATIVE (AFU_ORTHOLOGUE AFUA_3G10980)-RELATED"/>
    <property type="match status" value="1"/>
</dbReference>